<evidence type="ECO:0000256" key="1">
    <source>
        <dbReference type="SAM" id="MobiDB-lite"/>
    </source>
</evidence>
<reference evidence="3" key="1">
    <citation type="submission" date="2016-03" db="EMBL/GenBank/DDBJ databases">
        <authorList>
            <person name="Guldener U."/>
        </authorList>
    </citation>
    <scope>NUCLEOTIDE SEQUENCE [LARGE SCALE GENOMIC DNA]</scope>
    <source>
        <strain evidence="3">04CH-RAC-A.6.1</strain>
    </source>
</reference>
<dbReference type="Proteomes" id="UP000178912">
    <property type="component" value="Unassembled WGS sequence"/>
</dbReference>
<protein>
    <submittedName>
        <fullName evidence="2">Uncharacterized protein</fullName>
    </submittedName>
</protein>
<organism evidence="2 3">
    <name type="scientific">Rhynchosporium agropyri</name>
    <dbReference type="NCBI Taxonomy" id="914238"/>
    <lineage>
        <taxon>Eukaryota</taxon>
        <taxon>Fungi</taxon>
        <taxon>Dikarya</taxon>
        <taxon>Ascomycota</taxon>
        <taxon>Pezizomycotina</taxon>
        <taxon>Leotiomycetes</taxon>
        <taxon>Helotiales</taxon>
        <taxon>Ploettnerulaceae</taxon>
        <taxon>Rhynchosporium</taxon>
    </lineage>
</organism>
<name>A0A1E1KI32_9HELO</name>
<evidence type="ECO:0000313" key="2">
    <source>
        <dbReference type="EMBL" id="CZS97697.1"/>
    </source>
</evidence>
<sequence>MSSIEAQECGSKPAVQPDLAVPLFRPTSNYAPAGANVTSSSSDQQQ</sequence>
<keyword evidence="3" id="KW-1185">Reference proteome</keyword>
<evidence type="ECO:0000313" key="3">
    <source>
        <dbReference type="Proteomes" id="UP000178912"/>
    </source>
</evidence>
<proteinExistence type="predicted"/>
<dbReference type="EMBL" id="FJUX01000033">
    <property type="protein sequence ID" value="CZS97697.1"/>
    <property type="molecule type" value="Genomic_DNA"/>
</dbReference>
<feature type="region of interest" description="Disordered" evidence="1">
    <location>
        <begin position="26"/>
        <end position="46"/>
    </location>
</feature>
<gene>
    <name evidence="2" type="ORF">RAG0_06647</name>
</gene>
<accession>A0A1E1KI32</accession>
<dbReference type="AlphaFoldDB" id="A0A1E1KI32"/>